<dbReference type="PROSITE" id="PS00059">
    <property type="entry name" value="ADH_ZINC"/>
    <property type="match status" value="1"/>
</dbReference>
<dbReference type="SUPFAM" id="SSF51735">
    <property type="entry name" value="NAD(P)-binding Rossmann-fold domains"/>
    <property type="match status" value="1"/>
</dbReference>
<organism evidence="14 15">
    <name type="scientific">Streptomyces tateyamensis</name>
    <dbReference type="NCBI Taxonomy" id="565073"/>
    <lineage>
        <taxon>Bacteria</taxon>
        <taxon>Bacillati</taxon>
        <taxon>Actinomycetota</taxon>
        <taxon>Actinomycetes</taxon>
        <taxon>Kitasatosporales</taxon>
        <taxon>Streptomycetaceae</taxon>
        <taxon>Streptomyces</taxon>
    </lineage>
</organism>
<evidence type="ECO:0000256" key="11">
    <source>
        <dbReference type="RuleBase" id="RU361277"/>
    </source>
</evidence>
<sequence>MATSRSDLLSTTAWVVERPGPVDSSPLRRVERPVAEPGPGPGPGPGEILVEVAACGVCRTDLQLAEGDLPPRVRRCTPGHEIVGRVLSAGPGVGGFAPGDRVGAAWLASTCGICEYCRARRENLCPRSRYTGWDINGGYAGHTVVKASFAYHLPEGPPDEELAPLLCAGIIGFRALARAELPPGGRLGIYGFGASAHLTAQLALSRGATVHVLTRAEEARRLALELGATSARGAYDAPPEPLDSAILFAPVGELVPVALAALDRGGTLAVAGIHLTDIPSLNYDRHLFQERTLRSVTANTREDGRAYLAEAARHRPTVHVQRYAMSRADTALADLAADRVTGVAVLLAE</sequence>
<comment type="caution">
    <text evidence="14">The sequence shown here is derived from an EMBL/GenBank/DDBJ whole genome shotgun (WGS) entry which is preliminary data.</text>
</comment>
<evidence type="ECO:0000256" key="7">
    <source>
        <dbReference type="ARBA" id="ARBA00023027"/>
    </source>
</evidence>
<dbReference type="PANTHER" id="PTHR42940">
    <property type="entry name" value="ALCOHOL DEHYDROGENASE 1-RELATED"/>
    <property type="match status" value="1"/>
</dbReference>
<dbReference type="SMART" id="SM00829">
    <property type="entry name" value="PKS_ER"/>
    <property type="match status" value="1"/>
</dbReference>
<comment type="similarity">
    <text evidence="2 11">Belongs to the zinc-containing alcohol dehydrogenase family.</text>
</comment>
<evidence type="ECO:0000256" key="1">
    <source>
        <dbReference type="ARBA" id="ARBA00001947"/>
    </source>
</evidence>
<evidence type="ECO:0000256" key="3">
    <source>
        <dbReference type="ARBA" id="ARBA00013190"/>
    </source>
</evidence>
<dbReference type="InterPro" id="IPR013154">
    <property type="entry name" value="ADH-like_N"/>
</dbReference>
<dbReference type="RefSeq" id="WP_110667882.1">
    <property type="nucleotide sequence ID" value="NZ_PYBW01000030.1"/>
</dbReference>
<dbReference type="Pfam" id="PF08240">
    <property type="entry name" value="ADH_N"/>
    <property type="match status" value="1"/>
</dbReference>
<evidence type="ECO:0000256" key="2">
    <source>
        <dbReference type="ARBA" id="ARBA00008072"/>
    </source>
</evidence>
<evidence type="ECO:0000256" key="6">
    <source>
        <dbReference type="ARBA" id="ARBA00023002"/>
    </source>
</evidence>
<keyword evidence="4 11" id="KW-0479">Metal-binding</keyword>
<dbReference type="InterPro" id="IPR013149">
    <property type="entry name" value="ADH-like_C"/>
</dbReference>
<dbReference type="FunFam" id="3.40.50.720:FF:000275">
    <property type="entry name" value="Alcohol dehydrogenase AdhA"/>
    <property type="match status" value="1"/>
</dbReference>
<keyword evidence="5 11" id="KW-0862">Zinc</keyword>
<feature type="region of interest" description="Disordered" evidence="12">
    <location>
        <begin position="20"/>
        <end position="45"/>
    </location>
</feature>
<evidence type="ECO:0000256" key="4">
    <source>
        <dbReference type="ARBA" id="ARBA00022723"/>
    </source>
</evidence>
<evidence type="ECO:0000256" key="10">
    <source>
        <dbReference type="ARBA" id="ARBA00068251"/>
    </source>
</evidence>
<protein>
    <recommendedName>
        <fullName evidence="10">Probable alcohol dehydrogenase AdhA</fullName>
        <ecNumber evidence="3">1.1.1.1</ecNumber>
    </recommendedName>
</protein>
<comment type="cofactor">
    <cofactor evidence="1 11">
        <name>Zn(2+)</name>
        <dbReference type="ChEBI" id="CHEBI:29105"/>
    </cofactor>
</comment>
<dbReference type="NCBIfam" id="TIGR02822">
    <property type="entry name" value="adh_fam_2"/>
    <property type="match status" value="1"/>
</dbReference>
<name>A0A2V4NDN6_9ACTN</name>
<dbReference type="InterPro" id="IPR036291">
    <property type="entry name" value="NAD(P)-bd_dom_sf"/>
</dbReference>
<dbReference type="PANTHER" id="PTHR42940:SF8">
    <property type="entry name" value="VACUOLAR PROTEIN SORTING-ASSOCIATED PROTEIN 11"/>
    <property type="match status" value="1"/>
</dbReference>
<dbReference type="Gene3D" id="3.40.50.720">
    <property type="entry name" value="NAD(P)-binding Rossmann-like Domain"/>
    <property type="match status" value="1"/>
</dbReference>
<evidence type="ECO:0000313" key="14">
    <source>
        <dbReference type="EMBL" id="PYC82647.1"/>
    </source>
</evidence>
<evidence type="ECO:0000256" key="9">
    <source>
        <dbReference type="ARBA" id="ARBA00049243"/>
    </source>
</evidence>
<comment type="catalytic activity">
    <reaction evidence="9">
        <text>a primary alcohol + NAD(+) = an aldehyde + NADH + H(+)</text>
        <dbReference type="Rhea" id="RHEA:10736"/>
        <dbReference type="ChEBI" id="CHEBI:15378"/>
        <dbReference type="ChEBI" id="CHEBI:15734"/>
        <dbReference type="ChEBI" id="CHEBI:17478"/>
        <dbReference type="ChEBI" id="CHEBI:57540"/>
        <dbReference type="ChEBI" id="CHEBI:57945"/>
        <dbReference type="EC" id="1.1.1.1"/>
    </reaction>
</comment>
<dbReference type="SUPFAM" id="SSF50129">
    <property type="entry name" value="GroES-like"/>
    <property type="match status" value="1"/>
</dbReference>
<dbReference type="EC" id="1.1.1.1" evidence="3"/>
<keyword evidence="6" id="KW-0560">Oxidoreductase</keyword>
<dbReference type="AlphaFoldDB" id="A0A2V4NDN6"/>
<dbReference type="InterPro" id="IPR014187">
    <property type="entry name" value="ADH_Zn_typ-2"/>
</dbReference>
<dbReference type="Pfam" id="PF00107">
    <property type="entry name" value="ADH_zinc_N"/>
    <property type="match status" value="1"/>
</dbReference>
<evidence type="ECO:0000313" key="15">
    <source>
        <dbReference type="Proteomes" id="UP000248039"/>
    </source>
</evidence>
<comment type="catalytic activity">
    <reaction evidence="8">
        <text>a secondary alcohol + NAD(+) = a ketone + NADH + H(+)</text>
        <dbReference type="Rhea" id="RHEA:10740"/>
        <dbReference type="ChEBI" id="CHEBI:15378"/>
        <dbReference type="ChEBI" id="CHEBI:17087"/>
        <dbReference type="ChEBI" id="CHEBI:35681"/>
        <dbReference type="ChEBI" id="CHEBI:57540"/>
        <dbReference type="ChEBI" id="CHEBI:57945"/>
        <dbReference type="EC" id="1.1.1.1"/>
    </reaction>
</comment>
<dbReference type="OrthoDB" id="3567264at2"/>
<dbReference type="InterPro" id="IPR002328">
    <property type="entry name" value="ADH_Zn_CS"/>
</dbReference>
<reference evidence="14 15" key="1">
    <citation type="submission" date="2018-03" db="EMBL/GenBank/DDBJ databases">
        <title>Bioinformatic expansion and discovery of thiopeptide antibiotics.</title>
        <authorList>
            <person name="Schwalen C.J."/>
            <person name="Hudson G.A."/>
            <person name="Mitchell D.A."/>
        </authorList>
    </citation>
    <scope>NUCLEOTIDE SEQUENCE [LARGE SCALE GENOMIC DNA]</scope>
    <source>
        <strain evidence="14 15">ATCC 21389</strain>
    </source>
</reference>
<dbReference type="InterPro" id="IPR011032">
    <property type="entry name" value="GroES-like_sf"/>
</dbReference>
<evidence type="ECO:0000259" key="13">
    <source>
        <dbReference type="SMART" id="SM00829"/>
    </source>
</evidence>
<dbReference type="GO" id="GO:0004022">
    <property type="term" value="F:alcohol dehydrogenase (NAD+) activity"/>
    <property type="evidence" value="ECO:0007669"/>
    <property type="project" value="UniProtKB-EC"/>
</dbReference>
<evidence type="ECO:0000256" key="5">
    <source>
        <dbReference type="ARBA" id="ARBA00022833"/>
    </source>
</evidence>
<dbReference type="GO" id="GO:0005737">
    <property type="term" value="C:cytoplasm"/>
    <property type="evidence" value="ECO:0007669"/>
    <property type="project" value="TreeGrafter"/>
</dbReference>
<feature type="domain" description="Enoyl reductase (ER)" evidence="13">
    <location>
        <begin position="28"/>
        <end position="346"/>
    </location>
</feature>
<evidence type="ECO:0000256" key="12">
    <source>
        <dbReference type="SAM" id="MobiDB-lite"/>
    </source>
</evidence>
<keyword evidence="15" id="KW-1185">Reference proteome</keyword>
<dbReference type="EMBL" id="PYBW01000030">
    <property type="protein sequence ID" value="PYC82647.1"/>
    <property type="molecule type" value="Genomic_DNA"/>
</dbReference>
<gene>
    <name evidence="14" type="ORF">C7C46_09820</name>
</gene>
<proteinExistence type="inferred from homology"/>
<dbReference type="InterPro" id="IPR020843">
    <property type="entry name" value="ER"/>
</dbReference>
<keyword evidence="7" id="KW-0520">NAD</keyword>
<accession>A0A2V4NDN6</accession>
<dbReference type="Gene3D" id="3.90.180.10">
    <property type="entry name" value="Medium-chain alcohol dehydrogenases, catalytic domain"/>
    <property type="match status" value="1"/>
</dbReference>
<evidence type="ECO:0000256" key="8">
    <source>
        <dbReference type="ARBA" id="ARBA00049164"/>
    </source>
</evidence>
<dbReference type="GO" id="GO:0008270">
    <property type="term" value="F:zinc ion binding"/>
    <property type="evidence" value="ECO:0007669"/>
    <property type="project" value="InterPro"/>
</dbReference>
<dbReference type="Proteomes" id="UP000248039">
    <property type="component" value="Unassembled WGS sequence"/>
</dbReference>